<protein>
    <submittedName>
        <fullName evidence="1">Uncharacterized protein</fullName>
    </submittedName>
</protein>
<keyword evidence="2" id="KW-1185">Reference proteome</keyword>
<reference evidence="1 2" key="1">
    <citation type="submission" date="2019-07" db="EMBL/GenBank/DDBJ databases">
        <title>Whole genome shotgun sequence of Thiobacillus plumbophilus NBRC 107929.</title>
        <authorList>
            <person name="Hosoyama A."/>
            <person name="Uohara A."/>
            <person name="Ohji S."/>
            <person name="Ichikawa N."/>
        </authorList>
    </citation>
    <scope>NUCLEOTIDE SEQUENCE [LARGE SCALE GENOMIC DNA]</scope>
    <source>
        <strain evidence="1 2">NBRC 107929</strain>
    </source>
</reference>
<evidence type="ECO:0000313" key="2">
    <source>
        <dbReference type="Proteomes" id="UP000321337"/>
    </source>
</evidence>
<evidence type="ECO:0000313" key="1">
    <source>
        <dbReference type="EMBL" id="GEP31081.1"/>
    </source>
</evidence>
<gene>
    <name evidence="1" type="ORF">TPL01_22190</name>
</gene>
<dbReference type="EMBL" id="BKAD01000023">
    <property type="protein sequence ID" value="GEP31081.1"/>
    <property type="molecule type" value="Genomic_DNA"/>
</dbReference>
<accession>A0A512LAC5</accession>
<proteinExistence type="predicted"/>
<dbReference type="Proteomes" id="UP000321337">
    <property type="component" value="Unassembled WGS sequence"/>
</dbReference>
<name>A0A512LAC5_9PROT</name>
<sequence>MPLPVVRIASFFLEAMMLNPSSSQTQSIAAFPDAFFWETISGSGQSAMLRAIWPAPEATVTFDALDDDTAVEWSEEDIVFLHWRLLKEVGDLRDPETPLEEKLDTLRWVFTERDKESLPFSFANCLKVVGCSPLSPTPYFGLVDAEEIRDSIRYQVKAWLNATLERYPCWVREAVLKNPDWVESRLAKNPQWINEQVKKHTVQGDLFA</sequence>
<comment type="caution">
    <text evidence="1">The sequence shown here is derived from an EMBL/GenBank/DDBJ whole genome shotgun (WGS) entry which is preliminary data.</text>
</comment>
<dbReference type="RefSeq" id="WP_223264578.1">
    <property type="nucleotide sequence ID" value="NZ_BKAD01000023.1"/>
</dbReference>
<dbReference type="AlphaFoldDB" id="A0A512LAC5"/>
<organism evidence="1 2">
    <name type="scientific">Sulfuriferula plumbiphila</name>
    <dbReference type="NCBI Taxonomy" id="171865"/>
    <lineage>
        <taxon>Bacteria</taxon>
        <taxon>Pseudomonadati</taxon>
        <taxon>Pseudomonadota</taxon>
        <taxon>Betaproteobacteria</taxon>
        <taxon>Nitrosomonadales</taxon>
        <taxon>Sulfuricellaceae</taxon>
        <taxon>Sulfuriferula</taxon>
    </lineage>
</organism>